<dbReference type="GO" id="GO:0046512">
    <property type="term" value="P:sphingosine biosynthetic process"/>
    <property type="evidence" value="ECO:0007669"/>
    <property type="project" value="TreeGrafter"/>
</dbReference>
<dbReference type="SMART" id="SM00046">
    <property type="entry name" value="DAGKc"/>
    <property type="match status" value="1"/>
</dbReference>
<evidence type="ECO:0000256" key="2">
    <source>
        <dbReference type="ARBA" id="ARBA00022741"/>
    </source>
</evidence>
<gene>
    <name evidence="7" type="ORF">ACMD2_05251</name>
</gene>
<keyword evidence="4" id="KW-0067">ATP-binding</keyword>
<dbReference type="PANTHER" id="PTHR12358">
    <property type="entry name" value="SPHINGOSINE KINASE"/>
    <property type="match status" value="1"/>
</dbReference>
<dbReference type="PROSITE" id="PS50146">
    <property type="entry name" value="DAGK"/>
    <property type="match status" value="1"/>
</dbReference>
<dbReference type="SUPFAM" id="SSF111331">
    <property type="entry name" value="NAD kinase/diacylglycerol kinase-like"/>
    <property type="match status" value="1"/>
</dbReference>
<evidence type="ECO:0000256" key="1">
    <source>
        <dbReference type="ARBA" id="ARBA00022679"/>
    </source>
</evidence>
<dbReference type="EMBL" id="LSRQ01000554">
    <property type="protein sequence ID" value="OAY82097.1"/>
    <property type="molecule type" value="Genomic_DNA"/>
</dbReference>
<dbReference type="Pfam" id="PF19279">
    <property type="entry name" value="YegS_C"/>
    <property type="match status" value="1"/>
</dbReference>
<keyword evidence="5" id="KW-0472">Membrane</keyword>
<keyword evidence="5" id="KW-0812">Transmembrane</keyword>
<keyword evidence="3 7" id="KW-0418">Kinase</keyword>
<dbReference type="STRING" id="4615.A0A199VXX4"/>
<dbReference type="GO" id="GO:0005737">
    <property type="term" value="C:cytoplasm"/>
    <property type="evidence" value="ECO:0007669"/>
    <property type="project" value="TreeGrafter"/>
</dbReference>
<organism evidence="7 8">
    <name type="scientific">Ananas comosus</name>
    <name type="common">Pineapple</name>
    <name type="synonym">Ananas ananas</name>
    <dbReference type="NCBI Taxonomy" id="4615"/>
    <lineage>
        <taxon>Eukaryota</taxon>
        <taxon>Viridiplantae</taxon>
        <taxon>Streptophyta</taxon>
        <taxon>Embryophyta</taxon>
        <taxon>Tracheophyta</taxon>
        <taxon>Spermatophyta</taxon>
        <taxon>Magnoliopsida</taxon>
        <taxon>Liliopsida</taxon>
        <taxon>Poales</taxon>
        <taxon>Bromeliaceae</taxon>
        <taxon>Bromelioideae</taxon>
        <taxon>Ananas</taxon>
    </lineage>
</organism>
<evidence type="ECO:0000313" key="7">
    <source>
        <dbReference type="EMBL" id="OAY82097.1"/>
    </source>
</evidence>
<proteinExistence type="predicted"/>
<dbReference type="InterPro" id="IPR045540">
    <property type="entry name" value="YegS/DAGK_C"/>
</dbReference>
<keyword evidence="1" id="KW-0808">Transferase</keyword>
<comment type="caution">
    <text evidence="7">The sequence shown here is derived from an EMBL/GenBank/DDBJ whole genome shotgun (WGS) entry which is preliminary data.</text>
</comment>
<dbReference type="Pfam" id="PF00781">
    <property type="entry name" value="DAGK_cat"/>
    <property type="match status" value="1"/>
</dbReference>
<evidence type="ECO:0000256" key="3">
    <source>
        <dbReference type="ARBA" id="ARBA00022777"/>
    </source>
</evidence>
<protein>
    <submittedName>
        <fullName evidence="7">Sphingosine kinase 1</fullName>
    </submittedName>
</protein>
<dbReference type="AlphaFoldDB" id="A0A199VXX4"/>
<dbReference type="InterPro" id="IPR001206">
    <property type="entry name" value="Diacylglycerol_kinase_cat_dom"/>
</dbReference>
<feature type="domain" description="DAGKc" evidence="6">
    <location>
        <begin position="123"/>
        <end position="297"/>
    </location>
</feature>
<feature type="transmembrane region" description="Helical" evidence="5">
    <location>
        <begin position="152"/>
        <end position="172"/>
    </location>
</feature>
<sequence length="537" mass="59407">MATAKEETATFTLNLTENVRFNGAPAELTLGADGALRWRGVGVGVGGGGERRVGLEEEVLGIEAEGSRLIRIRAFVGESEGVACGKGERVGKRARRDYVFEMPTDEAAMRWNDKLTDHINSLGRPKHLFIIVNPFGGKKCGSKIFQAEVKSLLDAAGILYTAFSFFVPFFPLFLLSQFFRGLISSMLILQILSALETMHQLHAQEIAYSLDISKYDGIVCVSGDGVLAEVVNGLLHREDWETAIKMPLGVIPAGTGNGMAKSLLHSAGDLYSVSNAVFAIIRGHKRSLDVATITQGETKFFSVLLLTWGLVADIDIESEKYRWMGSARLEFYALVRIMNLRKYSGRVQFVPAPGYEECGEPIKKVDVRKSDDNLSQEGQRNNAKPYCRSYHGPSVEFEDSEWRSLDGPFISAWVNNVPWCAEDFMSAPEAKFSDGYLDVIIVRDCPKSALLSMMLKMSDGSYIKSPYVMYLKVKAFRLEPGQRMEDPTNGGVIDSDGEVIARGDKSHHRNQQKYLMAYGPPIEMTIDKGLATIFSPC</sequence>
<dbReference type="PANTHER" id="PTHR12358:SF31">
    <property type="entry name" value="ACYLGLYCEROL KINASE, MITOCHONDRIAL"/>
    <property type="match status" value="1"/>
</dbReference>
<dbReference type="GO" id="GO:0005524">
    <property type="term" value="F:ATP binding"/>
    <property type="evidence" value="ECO:0007669"/>
    <property type="project" value="UniProtKB-KW"/>
</dbReference>
<evidence type="ECO:0000256" key="5">
    <source>
        <dbReference type="SAM" id="Phobius"/>
    </source>
</evidence>
<dbReference type="InterPro" id="IPR016064">
    <property type="entry name" value="NAD/diacylglycerol_kinase_sf"/>
</dbReference>
<keyword evidence="2" id="KW-0547">Nucleotide-binding</keyword>
<reference evidence="7 8" key="1">
    <citation type="journal article" date="2016" name="DNA Res.">
        <title>The draft genome of MD-2 pineapple using hybrid error correction of long reads.</title>
        <authorList>
            <person name="Redwan R.M."/>
            <person name="Saidin A."/>
            <person name="Kumar S.V."/>
        </authorList>
    </citation>
    <scope>NUCLEOTIDE SEQUENCE [LARGE SCALE GENOMIC DNA]</scope>
    <source>
        <strain evidence="8">cv. MD2</strain>
        <tissue evidence="7">Leaf</tissue>
    </source>
</reference>
<dbReference type="Gene3D" id="2.60.200.40">
    <property type="match status" value="1"/>
</dbReference>
<name>A0A199VXX4_ANACO</name>
<evidence type="ECO:0000259" key="6">
    <source>
        <dbReference type="PROSITE" id="PS50146"/>
    </source>
</evidence>
<dbReference type="InterPro" id="IPR050187">
    <property type="entry name" value="Lipid_Phosphate_FormReg"/>
</dbReference>
<dbReference type="GO" id="GO:0016020">
    <property type="term" value="C:membrane"/>
    <property type="evidence" value="ECO:0007669"/>
    <property type="project" value="TreeGrafter"/>
</dbReference>
<dbReference type="Proteomes" id="UP000092600">
    <property type="component" value="Unassembled WGS sequence"/>
</dbReference>
<dbReference type="Gene3D" id="3.40.50.10330">
    <property type="entry name" value="Probable inorganic polyphosphate/atp-NAD kinase, domain 1"/>
    <property type="match status" value="1"/>
</dbReference>
<evidence type="ECO:0000256" key="4">
    <source>
        <dbReference type="ARBA" id="ARBA00022840"/>
    </source>
</evidence>
<keyword evidence="5" id="KW-1133">Transmembrane helix</keyword>
<dbReference type="InterPro" id="IPR017438">
    <property type="entry name" value="ATP-NAD_kinase_N"/>
</dbReference>
<dbReference type="GO" id="GO:0001727">
    <property type="term" value="F:lipid kinase activity"/>
    <property type="evidence" value="ECO:0007669"/>
    <property type="project" value="TreeGrafter"/>
</dbReference>
<evidence type="ECO:0000313" key="8">
    <source>
        <dbReference type="Proteomes" id="UP000092600"/>
    </source>
</evidence>
<accession>A0A199VXX4</accession>